<dbReference type="GO" id="GO:0005524">
    <property type="term" value="F:ATP binding"/>
    <property type="evidence" value="ECO:0007669"/>
    <property type="project" value="UniProtKB-KW"/>
</dbReference>
<dbReference type="SUPFAM" id="SSF52540">
    <property type="entry name" value="P-loop containing nucleoside triphosphate hydrolases"/>
    <property type="match status" value="1"/>
</dbReference>
<dbReference type="GO" id="GO:0005975">
    <property type="term" value="P:carbohydrate metabolic process"/>
    <property type="evidence" value="ECO:0007669"/>
    <property type="project" value="InterPro"/>
</dbReference>
<evidence type="ECO:0000256" key="8">
    <source>
        <dbReference type="ARBA" id="ARBA00048090"/>
    </source>
</evidence>
<dbReference type="PANTHER" id="PTHR43442:SF3">
    <property type="entry name" value="GLUCONOKINASE-RELATED"/>
    <property type="match status" value="1"/>
</dbReference>
<comment type="similarity">
    <text evidence="2 9">Belongs to the gluconokinase GntK/GntV family.</text>
</comment>
<evidence type="ECO:0000256" key="9">
    <source>
        <dbReference type="RuleBase" id="RU363066"/>
    </source>
</evidence>
<dbReference type="InterPro" id="IPR027417">
    <property type="entry name" value="P-loop_NTPase"/>
</dbReference>
<keyword evidence="5 9" id="KW-0547">Nucleotide-binding</keyword>
<dbReference type="UniPathway" id="UPA00792"/>
<dbReference type="InterPro" id="IPR006001">
    <property type="entry name" value="Therm_gnt_kin"/>
</dbReference>
<evidence type="ECO:0000256" key="6">
    <source>
        <dbReference type="ARBA" id="ARBA00022777"/>
    </source>
</evidence>
<sequence length="182" mass="20037">MAPQRRHIFVVMDPAGCGKSTVAKVLAESLGLPYVEGDDLHPSCNIQKMAAGIALTDQDRWDWLISVRRSTVNQLSDGARGVVLSCSALKHKYRDVLRIAALEDRTLCMHFLYLHADENVLLPRVGARQGHFMKAAMVRQQLACLERPGGVEKDAVTVDGSQSVEKVAGESLELVRAILSRF</sequence>
<keyword evidence="4 9" id="KW-0808">Transferase</keyword>
<dbReference type="AlphaFoldDB" id="A0A1W5D0U4"/>
<protein>
    <recommendedName>
        <fullName evidence="3 9">Gluconokinase</fullName>
        <ecNumber evidence="3 9">2.7.1.12</ecNumber>
    </recommendedName>
</protein>
<keyword evidence="11" id="KW-1185">Reference proteome</keyword>
<evidence type="ECO:0000256" key="5">
    <source>
        <dbReference type="ARBA" id="ARBA00022741"/>
    </source>
</evidence>
<comment type="pathway">
    <text evidence="1 9">Carbohydrate acid metabolism; D-gluconate degradation.</text>
</comment>
<dbReference type="Pfam" id="PF01202">
    <property type="entry name" value="SKI"/>
    <property type="match status" value="1"/>
</dbReference>
<dbReference type="CDD" id="cd02021">
    <property type="entry name" value="GntK"/>
    <property type="match status" value="1"/>
</dbReference>
<evidence type="ECO:0000313" key="10">
    <source>
        <dbReference type="EMBL" id="SLM36602.1"/>
    </source>
</evidence>
<dbReference type="Proteomes" id="UP000192927">
    <property type="component" value="Unassembled WGS sequence"/>
</dbReference>
<dbReference type="InterPro" id="IPR031322">
    <property type="entry name" value="Shikimate/glucono_kinase"/>
</dbReference>
<evidence type="ECO:0000256" key="2">
    <source>
        <dbReference type="ARBA" id="ARBA00008420"/>
    </source>
</evidence>
<dbReference type="PANTHER" id="PTHR43442">
    <property type="entry name" value="GLUCONOKINASE-RELATED"/>
    <property type="match status" value="1"/>
</dbReference>
<evidence type="ECO:0000313" key="11">
    <source>
        <dbReference type="Proteomes" id="UP000192927"/>
    </source>
</evidence>
<proteinExistence type="inferred from homology"/>
<dbReference type="GO" id="GO:0046316">
    <property type="term" value="F:gluconokinase activity"/>
    <property type="evidence" value="ECO:0007669"/>
    <property type="project" value="UniProtKB-EC"/>
</dbReference>
<evidence type="ECO:0000256" key="7">
    <source>
        <dbReference type="ARBA" id="ARBA00022840"/>
    </source>
</evidence>
<dbReference type="Gene3D" id="3.40.50.300">
    <property type="entry name" value="P-loop containing nucleotide triphosphate hydrolases"/>
    <property type="match status" value="1"/>
</dbReference>
<evidence type="ECO:0000256" key="4">
    <source>
        <dbReference type="ARBA" id="ARBA00022679"/>
    </source>
</evidence>
<dbReference type="GO" id="GO:0005737">
    <property type="term" value="C:cytoplasm"/>
    <property type="evidence" value="ECO:0007669"/>
    <property type="project" value="TreeGrafter"/>
</dbReference>
<evidence type="ECO:0000256" key="1">
    <source>
        <dbReference type="ARBA" id="ARBA00004875"/>
    </source>
</evidence>
<organism evidence="10 11">
    <name type="scientific">Lasallia pustulata</name>
    <dbReference type="NCBI Taxonomy" id="136370"/>
    <lineage>
        <taxon>Eukaryota</taxon>
        <taxon>Fungi</taxon>
        <taxon>Dikarya</taxon>
        <taxon>Ascomycota</taxon>
        <taxon>Pezizomycotina</taxon>
        <taxon>Lecanoromycetes</taxon>
        <taxon>OSLEUM clade</taxon>
        <taxon>Umbilicariomycetidae</taxon>
        <taxon>Umbilicariales</taxon>
        <taxon>Umbilicariaceae</taxon>
        <taxon>Lasallia</taxon>
    </lineage>
</organism>
<comment type="catalytic activity">
    <reaction evidence="8 9">
        <text>D-gluconate + ATP = 6-phospho-D-gluconate + ADP + H(+)</text>
        <dbReference type="Rhea" id="RHEA:19433"/>
        <dbReference type="ChEBI" id="CHEBI:15378"/>
        <dbReference type="ChEBI" id="CHEBI:18391"/>
        <dbReference type="ChEBI" id="CHEBI:30616"/>
        <dbReference type="ChEBI" id="CHEBI:58759"/>
        <dbReference type="ChEBI" id="CHEBI:456216"/>
        <dbReference type="EC" id="2.7.1.12"/>
    </reaction>
</comment>
<accession>A0A1W5D0U4</accession>
<dbReference type="EMBL" id="FWEW01001153">
    <property type="protein sequence ID" value="SLM36602.1"/>
    <property type="molecule type" value="Genomic_DNA"/>
</dbReference>
<name>A0A1W5D0U4_9LECA</name>
<keyword evidence="6 9" id="KW-0418">Kinase</keyword>
<reference evidence="11" key="1">
    <citation type="submission" date="2017-03" db="EMBL/GenBank/DDBJ databases">
        <authorList>
            <person name="Sharma R."/>
            <person name="Thines M."/>
        </authorList>
    </citation>
    <scope>NUCLEOTIDE SEQUENCE [LARGE SCALE GENOMIC DNA]</scope>
</reference>
<evidence type="ECO:0000256" key="3">
    <source>
        <dbReference type="ARBA" id="ARBA00012054"/>
    </source>
</evidence>
<dbReference type="NCBIfam" id="TIGR01313">
    <property type="entry name" value="therm_gnt_kin"/>
    <property type="match status" value="1"/>
</dbReference>
<dbReference type="EC" id="2.7.1.12" evidence="3 9"/>
<keyword evidence="7 9" id="KW-0067">ATP-binding</keyword>